<evidence type="ECO:0000313" key="3">
    <source>
        <dbReference type="Proteomes" id="UP000597762"/>
    </source>
</evidence>
<name>A0A812DCU8_ACAPH</name>
<comment type="caution">
    <text evidence="2">The sequence shown here is derived from an EMBL/GenBank/DDBJ whole genome shotgun (WGS) entry which is preliminary data.</text>
</comment>
<feature type="transmembrane region" description="Helical" evidence="1">
    <location>
        <begin position="6"/>
        <end position="35"/>
    </location>
</feature>
<evidence type="ECO:0000313" key="2">
    <source>
        <dbReference type="EMBL" id="CAE1292905.1"/>
    </source>
</evidence>
<dbReference type="Proteomes" id="UP000597762">
    <property type="component" value="Unassembled WGS sequence"/>
</dbReference>
<reference evidence="2" key="1">
    <citation type="submission" date="2021-01" db="EMBL/GenBank/DDBJ databases">
        <authorList>
            <person name="Li R."/>
            <person name="Bekaert M."/>
        </authorList>
    </citation>
    <scope>NUCLEOTIDE SEQUENCE</scope>
    <source>
        <strain evidence="2">Farmed</strain>
    </source>
</reference>
<feature type="transmembrane region" description="Helical" evidence="1">
    <location>
        <begin position="116"/>
        <end position="143"/>
    </location>
</feature>
<gene>
    <name evidence="2" type="ORF">SPHA_49515</name>
</gene>
<accession>A0A812DCU8</accession>
<keyword evidence="1" id="KW-1133">Transmembrane helix</keyword>
<keyword evidence="1" id="KW-0472">Membrane</keyword>
<dbReference type="EMBL" id="CAHIKZ030002844">
    <property type="protein sequence ID" value="CAE1292905.1"/>
    <property type="molecule type" value="Genomic_DNA"/>
</dbReference>
<feature type="transmembrane region" description="Helical" evidence="1">
    <location>
        <begin position="91"/>
        <end position="109"/>
    </location>
</feature>
<feature type="transmembrane region" description="Helical" evidence="1">
    <location>
        <begin position="56"/>
        <end position="85"/>
    </location>
</feature>
<protein>
    <submittedName>
        <fullName evidence="2">Uncharacterized protein</fullName>
    </submittedName>
</protein>
<evidence type="ECO:0000256" key="1">
    <source>
        <dbReference type="SAM" id="Phobius"/>
    </source>
</evidence>
<organism evidence="2 3">
    <name type="scientific">Acanthosepion pharaonis</name>
    <name type="common">Pharaoh cuttlefish</name>
    <name type="synonym">Sepia pharaonis</name>
    <dbReference type="NCBI Taxonomy" id="158019"/>
    <lineage>
        <taxon>Eukaryota</taxon>
        <taxon>Metazoa</taxon>
        <taxon>Spiralia</taxon>
        <taxon>Lophotrochozoa</taxon>
        <taxon>Mollusca</taxon>
        <taxon>Cephalopoda</taxon>
        <taxon>Coleoidea</taxon>
        <taxon>Decapodiformes</taxon>
        <taxon>Sepiida</taxon>
        <taxon>Sepiina</taxon>
        <taxon>Sepiidae</taxon>
        <taxon>Acanthosepion</taxon>
    </lineage>
</organism>
<sequence>MSFSTFSHTIFMCPVISFFLYLFLPISYVFSYILFFIKDMTLYTFSLPLNIHISKLIICLFSFILPIFFFNVVSCGLCSIFLFVFPFCSFSLDRFLFVIGIFPSCFLYFHSKHLSFFCLCPMLCLFKVFFLFYFLILFSFLTFLLIFKHHIFLCFSFINKFKFFFQLLFLITSFLSFSSLFVFLYP</sequence>
<feature type="transmembrane region" description="Helical" evidence="1">
    <location>
        <begin position="163"/>
        <end position="185"/>
    </location>
</feature>
<proteinExistence type="predicted"/>
<keyword evidence="1" id="KW-0812">Transmembrane</keyword>
<dbReference type="AlphaFoldDB" id="A0A812DCU8"/>
<keyword evidence="3" id="KW-1185">Reference proteome</keyword>